<evidence type="ECO:0000256" key="6">
    <source>
        <dbReference type="ARBA" id="ARBA00022801"/>
    </source>
</evidence>
<evidence type="ECO:0000256" key="5">
    <source>
        <dbReference type="ARBA" id="ARBA00022723"/>
    </source>
</evidence>
<comment type="caution">
    <text evidence="11">The sequence shown here is derived from an EMBL/GenBank/DDBJ whole genome shotgun (WGS) entry which is preliminary data.</text>
</comment>
<gene>
    <name evidence="11" type="ORF">IAC42_08625</name>
</gene>
<dbReference type="GO" id="GO:0004177">
    <property type="term" value="F:aminopeptidase activity"/>
    <property type="evidence" value="ECO:0007669"/>
    <property type="project" value="UniProtKB-KW"/>
</dbReference>
<evidence type="ECO:0000313" key="12">
    <source>
        <dbReference type="Proteomes" id="UP000823633"/>
    </source>
</evidence>
<dbReference type="GO" id="GO:0006508">
    <property type="term" value="P:proteolysis"/>
    <property type="evidence" value="ECO:0007669"/>
    <property type="project" value="UniProtKB-KW"/>
</dbReference>
<reference evidence="11" key="2">
    <citation type="journal article" date="2021" name="PeerJ">
        <title>Extensive microbial diversity within the chicken gut microbiome revealed by metagenomics and culture.</title>
        <authorList>
            <person name="Gilroy R."/>
            <person name="Ravi A."/>
            <person name="Getino M."/>
            <person name="Pursley I."/>
            <person name="Horton D.L."/>
            <person name="Alikhan N.F."/>
            <person name="Baker D."/>
            <person name="Gharbi K."/>
            <person name="Hall N."/>
            <person name="Watson M."/>
            <person name="Adriaenssens E.M."/>
            <person name="Foster-Nyarko E."/>
            <person name="Jarju S."/>
            <person name="Secka A."/>
            <person name="Antonio M."/>
            <person name="Oren A."/>
            <person name="Chaudhuri R.R."/>
            <person name="La Ragione R."/>
            <person name="Hildebrand F."/>
            <person name="Pallen M.J."/>
        </authorList>
    </citation>
    <scope>NUCLEOTIDE SEQUENCE</scope>
    <source>
        <strain evidence="11">11167</strain>
    </source>
</reference>
<dbReference type="PRINTS" id="PR00932">
    <property type="entry name" value="AMINO1PTASE"/>
</dbReference>
<evidence type="ECO:0000256" key="8">
    <source>
        <dbReference type="ARBA" id="ARBA00023049"/>
    </source>
</evidence>
<dbReference type="GO" id="GO:0008270">
    <property type="term" value="F:zinc ion binding"/>
    <property type="evidence" value="ECO:0007669"/>
    <property type="project" value="InterPro"/>
</dbReference>
<evidence type="ECO:0000256" key="7">
    <source>
        <dbReference type="ARBA" id="ARBA00022833"/>
    </source>
</evidence>
<dbReference type="InterPro" id="IPR023358">
    <property type="entry name" value="Peptidase_M18_dom2"/>
</dbReference>
<dbReference type="EC" id="3.4.11.-" evidence="10"/>
<keyword evidence="7 9" id="KW-0862">Zinc</keyword>
<dbReference type="PANTHER" id="PTHR28570:SF2">
    <property type="entry name" value="M18 FAMILY AMINOPEPTIDASE 1-RELATED"/>
    <property type="match status" value="1"/>
</dbReference>
<dbReference type="SUPFAM" id="SSF53187">
    <property type="entry name" value="Zn-dependent exopeptidases"/>
    <property type="match status" value="1"/>
</dbReference>
<dbReference type="NCBIfam" id="NF002600">
    <property type="entry name" value="PRK02256.1"/>
    <property type="match status" value="1"/>
</dbReference>
<sequence>MDLINSYKTFLDNGKTERECVTTALAMAQAKAFRPIGDYKELKAGDRVYVTNHEKSVALFVIGQEDIRGGINFVTSHIDSPRLDLKMKPVYEKDGVVYLNTHYYGGIKKYQWVTMPLAIHGVIFRKDGSRVDVIAGEKEDEPSFCISDILPHMAQEQMKKSASDFIEGEDLDLVVGLDPKGKDGKDEGKAAILSIIEKEWGIKEDDFLSAELEVVPAGRARSLGFDSSLVMAYGQDDRVCAYTSLQAILDLEGMPKRTACTLLVDKEEIGSTGMSGMDSQLLSNLVAEVLDKCGCYSSLALRRCLRDSKMLSSDVTAAFDPLHPELYDQSNAAYLGKGVSFEKYTGSRGKSGSSDANPEFIAHLRRIFDEAGFPWQMNEMSKVDVGGGGTIAKFAAWYGMDVIDCGVPVLSMHSPWEITALSDIESAYSAYGAFFKA</sequence>
<evidence type="ECO:0000256" key="4">
    <source>
        <dbReference type="ARBA" id="ARBA00022670"/>
    </source>
</evidence>
<dbReference type="SUPFAM" id="SSF101821">
    <property type="entry name" value="Aminopeptidase/glucanase lid domain"/>
    <property type="match status" value="1"/>
</dbReference>
<dbReference type="Gene3D" id="2.30.250.10">
    <property type="entry name" value="Aminopeptidase i, Domain 2"/>
    <property type="match status" value="1"/>
</dbReference>
<proteinExistence type="inferred from homology"/>
<evidence type="ECO:0000256" key="2">
    <source>
        <dbReference type="ARBA" id="ARBA00008290"/>
    </source>
</evidence>
<protein>
    <recommendedName>
        <fullName evidence="10">M18 family aminopeptidase</fullName>
        <ecNumber evidence="10">3.4.11.-</ecNumber>
    </recommendedName>
</protein>
<accession>A0A9D9EEV1</accession>
<keyword evidence="6 9" id="KW-0378">Hydrolase</keyword>
<reference evidence="11" key="1">
    <citation type="submission" date="2020-10" db="EMBL/GenBank/DDBJ databases">
        <authorList>
            <person name="Gilroy R."/>
        </authorList>
    </citation>
    <scope>NUCLEOTIDE SEQUENCE</scope>
    <source>
        <strain evidence="11">11167</strain>
    </source>
</reference>
<dbReference type="GO" id="GO:0008237">
    <property type="term" value="F:metallopeptidase activity"/>
    <property type="evidence" value="ECO:0007669"/>
    <property type="project" value="UniProtKB-KW"/>
</dbReference>
<dbReference type="GO" id="GO:0005737">
    <property type="term" value="C:cytoplasm"/>
    <property type="evidence" value="ECO:0007669"/>
    <property type="project" value="UniProtKB-ARBA"/>
</dbReference>
<keyword evidence="5 9" id="KW-0479">Metal-binding</keyword>
<dbReference type="EMBL" id="JADIMU010000057">
    <property type="protein sequence ID" value="MBO8443799.1"/>
    <property type="molecule type" value="Genomic_DNA"/>
</dbReference>
<evidence type="ECO:0000313" key="11">
    <source>
        <dbReference type="EMBL" id="MBO8443799.1"/>
    </source>
</evidence>
<keyword evidence="8 9" id="KW-0482">Metalloprotease</keyword>
<dbReference type="Proteomes" id="UP000823633">
    <property type="component" value="Unassembled WGS sequence"/>
</dbReference>
<dbReference type="Pfam" id="PF02127">
    <property type="entry name" value="Peptidase_M18"/>
    <property type="match status" value="1"/>
</dbReference>
<name>A0A9D9EEV1_9SPIR</name>
<evidence type="ECO:0000256" key="1">
    <source>
        <dbReference type="ARBA" id="ARBA00001947"/>
    </source>
</evidence>
<keyword evidence="4 9" id="KW-0645">Protease</keyword>
<evidence type="ECO:0000256" key="10">
    <source>
        <dbReference type="RuleBase" id="RU004387"/>
    </source>
</evidence>
<dbReference type="Gene3D" id="3.40.630.10">
    <property type="entry name" value="Zn peptidases"/>
    <property type="match status" value="1"/>
</dbReference>
<dbReference type="InterPro" id="IPR001948">
    <property type="entry name" value="Peptidase_M18"/>
</dbReference>
<dbReference type="AlphaFoldDB" id="A0A9D9EEV1"/>
<evidence type="ECO:0000256" key="9">
    <source>
        <dbReference type="RuleBase" id="RU004386"/>
    </source>
</evidence>
<keyword evidence="3 9" id="KW-0031">Aminopeptidase</keyword>
<comment type="similarity">
    <text evidence="2 9">Belongs to the peptidase M18 family.</text>
</comment>
<evidence type="ECO:0000256" key="3">
    <source>
        <dbReference type="ARBA" id="ARBA00022438"/>
    </source>
</evidence>
<organism evidence="11 12">
    <name type="scientific">Candidatus Aphodenecus pullistercoris</name>
    <dbReference type="NCBI Taxonomy" id="2840669"/>
    <lineage>
        <taxon>Bacteria</taxon>
        <taxon>Pseudomonadati</taxon>
        <taxon>Spirochaetota</taxon>
        <taxon>Spirochaetia</taxon>
        <taxon>Spirochaetales</taxon>
        <taxon>Candidatus Aphodenecus</taxon>
    </lineage>
</organism>
<dbReference type="PANTHER" id="PTHR28570">
    <property type="entry name" value="ASPARTYL AMINOPEPTIDASE"/>
    <property type="match status" value="1"/>
</dbReference>
<comment type="cofactor">
    <cofactor evidence="1 10">
        <name>Zn(2+)</name>
        <dbReference type="ChEBI" id="CHEBI:29105"/>
    </cofactor>
</comment>